<evidence type="ECO:0000313" key="4">
    <source>
        <dbReference type="WormBase" id="Y113G7B.9"/>
    </source>
</evidence>
<dbReference type="PANTHER" id="PTHR10664:SF42">
    <property type="entry name" value="SERPENTINE RECEPTOR, CLASS BC (CLASS B-LIKE)"/>
    <property type="match status" value="1"/>
</dbReference>
<dbReference type="eggNOG" id="ENOG502TFUK">
    <property type="taxonomic scope" value="Eukaryota"/>
</dbReference>
<accession>Q9U2X4</accession>
<dbReference type="Proteomes" id="UP000001940">
    <property type="component" value="Chromosome V"/>
</dbReference>
<feature type="transmembrane region" description="Helical" evidence="1">
    <location>
        <begin position="129"/>
        <end position="152"/>
    </location>
</feature>
<dbReference type="EMBL" id="BX284605">
    <property type="protein sequence ID" value="CAB54331.2"/>
    <property type="molecule type" value="Genomic_DNA"/>
</dbReference>
<dbReference type="OrthoDB" id="5879058at2759"/>
<dbReference type="InParanoid" id="Q9U2X4"/>
<dbReference type="WormBase" id="Y113G7B.9">
    <property type="protein sequence ID" value="CE38114"/>
    <property type="gene ID" value="WBGene00013760"/>
    <property type="gene designation" value="srbc-34"/>
</dbReference>
<keyword evidence="1" id="KW-0472">Membrane</keyword>
<feature type="transmembrane region" description="Helical" evidence="1">
    <location>
        <begin position="217"/>
        <end position="238"/>
    </location>
</feature>
<dbReference type="Gene3D" id="1.20.1070.10">
    <property type="entry name" value="Rhodopsin 7-helix transmembrane proteins"/>
    <property type="match status" value="1"/>
</dbReference>
<dbReference type="PaxDb" id="6239-Y113G7B.9"/>
<dbReference type="GeneID" id="190974"/>
<keyword evidence="1" id="KW-0812">Transmembrane</keyword>
<organism evidence="2 3">
    <name type="scientific">Caenorhabditis elegans</name>
    <dbReference type="NCBI Taxonomy" id="6239"/>
    <lineage>
        <taxon>Eukaryota</taxon>
        <taxon>Metazoa</taxon>
        <taxon>Ecdysozoa</taxon>
        <taxon>Nematoda</taxon>
        <taxon>Chromadorea</taxon>
        <taxon>Rhabditida</taxon>
        <taxon>Rhabditina</taxon>
        <taxon>Rhabditomorpha</taxon>
        <taxon>Rhabditoidea</taxon>
        <taxon>Rhabditidae</taxon>
        <taxon>Peloderinae</taxon>
        <taxon>Caenorhabditis</taxon>
    </lineage>
</organism>
<dbReference type="PIR" id="T26443">
    <property type="entry name" value="T26443"/>
</dbReference>
<sequence>MEIIIQLLCLLGIISAIITILLNINLVVKIVLNPSKRKNDMYLFYYRFTLDIFFGAGLFSYIAYTLLNMEAPEFMFQYRSLIVLLALPWSHISTCRSIIALSISIDRSIATCFPIYYFKNRKKIPNWPVLLIGSLLGLAEEYMLFGFCSYNMEIPKTCLVFGCATNQCFFHYWLIQRSIIFSLIVLFSLILSIKLLMMNSVKHQQSNNQISKANRLALLDTCTVLLFDFLPAFCGHMWPTAPMFSFNNVGSYNPVLKITGCAIESTVVTRVLLFRTPENSASTPVFAKTLKNSEV</sequence>
<name>Q9U2X4_CAEEL</name>
<evidence type="ECO:0000313" key="3">
    <source>
        <dbReference type="Proteomes" id="UP000001940"/>
    </source>
</evidence>
<evidence type="ECO:0000313" key="2">
    <source>
        <dbReference type="EMBL" id="CAB54331.2"/>
    </source>
</evidence>
<keyword evidence="2" id="KW-0675">Receptor</keyword>
<dbReference type="UCSC" id="Y113G7B.9">
    <property type="organism name" value="c. elegans"/>
</dbReference>
<gene>
    <name evidence="2 4" type="primary">srbc-34</name>
    <name evidence="2" type="ORF">CELE_Y113G7B.9</name>
    <name evidence="4" type="ORF">Y113G7B.9</name>
</gene>
<dbReference type="Pfam" id="PF10316">
    <property type="entry name" value="7TM_GPCR_Srbc"/>
    <property type="match status" value="1"/>
</dbReference>
<keyword evidence="3" id="KW-1185">Reference proteome</keyword>
<reference evidence="2 3" key="1">
    <citation type="journal article" date="1998" name="Science">
        <title>Genome sequence of the nematode C. elegans: a platform for investigating biology.</title>
        <authorList>
            <consortium name="The C. elegans sequencing consortium"/>
            <person name="Sulson J.E."/>
            <person name="Waterston R."/>
        </authorList>
    </citation>
    <scope>NUCLEOTIDE SEQUENCE [LARGE SCALE GENOMIC DNA]</scope>
    <source>
        <strain evidence="2 3">Bristol N2</strain>
    </source>
</reference>
<feature type="transmembrane region" description="Helical" evidence="1">
    <location>
        <begin position="172"/>
        <end position="196"/>
    </location>
</feature>
<dbReference type="AGR" id="WB:WBGene00013760"/>
<feature type="transmembrane region" description="Helical" evidence="1">
    <location>
        <begin position="7"/>
        <end position="32"/>
    </location>
</feature>
<dbReference type="InterPro" id="IPR019420">
    <property type="entry name" value="7TM_GPCR_serpentine_rcpt_Srbc"/>
</dbReference>
<proteinExistence type="predicted"/>
<protein>
    <submittedName>
        <fullName evidence="2">Serpentine Receptor, class BC (Class B-like)</fullName>
    </submittedName>
</protein>
<feature type="transmembrane region" description="Helical" evidence="1">
    <location>
        <begin position="76"/>
        <end position="92"/>
    </location>
</feature>
<dbReference type="SUPFAM" id="SSF81321">
    <property type="entry name" value="Family A G protein-coupled receptor-like"/>
    <property type="match status" value="1"/>
</dbReference>
<dbReference type="SMR" id="Q9U2X4"/>
<dbReference type="PANTHER" id="PTHR10664">
    <property type="entry name" value="SERPENTINE RECEPTOR-C.ELEGANS"/>
    <property type="match status" value="1"/>
</dbReference>
<dbReference type="CTD" id="190974"/>
<dbReference type="PhylomeDB" id="Q9U2X4"/>
<dbReference type="AlphaFoldDB" id="Q9U2X4"/>
<dbReference type="HOGENOM" id="CLU_059075_1_0_1"/>
<dbReference type="KEGG" id="cel:CELE_Y113G7B.9"/>
<keyword evidence="1" id="KW-1133">Transmembrane helix</keyword>
<dbReference type="RefSeq" id="NP_507900.2">
    <property type="nucleotide sequence ID" value="NM_075499.3"/>
</dbReference>
<evidence type="ECO:0000256" key="1">
    <source>
        <dbReference type="SAM" id="Phobius"/>
    </source>
</evidence>
<feature type="transmembrane region" description="Helical" evidence="1">
    <location>
        <begin position="44"/>
        <end position="64"/>
    </location>
</feature>